<evidence type="ECO:0000256" key="2">
    <source>
        <dbReference type="ARBA" id="ARBA00006434"/>
    </source>
</evidence>
<dbReference type="AlphaFoldDB" id="A0ABC8RCW5"/>
<feature type="transmembrane region" description="Helical" evidence="8">
    <location>
        <begin position="256"/>
        <end position="281"/>
    </location>
</feature>
<keyword evidence="6 8" id="KW-0472">Membrane</keyword>
<evidence type="ECO:0000256" key="6">
    <source>
        <dbReference type="ARBA" id="ARBA00023136"/>
    </source>
</evidence>
<dbReference type="InterPro" id="IPR031155">
    <property type="entry name" value="DUR"/>
</dbReference>
<feature type="non-terminal residue" evidence="9">
    <location>
        <position position="1"/>
    </location>
</feature>
<feature type="transmembrane region" description="Helical" evidence="8">
    <location>
        <begin position="105"/>
        <end position="127"/>
    </location>
</feature>
<feature type="transmembrane region" description="Helical" evidence="8">
    <location>
        <begin position="412"/>
        <end position="432"/>
    </location>
</feature>
<feature type="transmembrane region" description="Helical" evidence="8">
    <location>
        <begin position="211"/>
        <end position="236"/>
    </location>
</feature>
<keyword evidence="4 8" id="KW-0812">Transmembrane</keyword>
<evidence type="ECO:0000256" key="5">
    <source>
        <dbReference type="ARBA" id="ARBA00022989"/>
    </source>
</evidence>
<evidence type="ECO:0000256" key="4">
    <source>
        <dbReference type="ARBA" id="ARBA00022692"/>
    </source>
</evidence>
<evidence type="ECO:0000256" key="1">
    <source>
        <dbReference type="ARBA" id="ARBA00004141"/>
    </source>
</evidence>
<keyword evidence="10" id="KW-1185">Reference proteome</keyword>
<comment type="subcellular location">
    <subcellularLocation>
        <location evidence="1">Membrane</location>
        <topology evidence="1">Multi-pass membrane protein</topology>
    </subcellularLocation>
</comment>
<feature type="transmembrane region" description="Helical" evidence="8">
    <location>
        <begin position="384"/>
        <end position="405"/>
    </location>
</feature>
<protein>
    <recommendedName>
        <fullName evidence="11">Urea-proton symporter DUR3</fullName>
    </recommendedName>
</protein>
<dbReference type="EMBL" id="CAUOFW020001254">
    <property type="protein sequence ID" value="CAK9142803.1"/>
    <property type="molecule type" value="Genomic_DNA"/>
</dbReference>
<evidence type="ECO:0000256" key="7">
    <source>
        <dbReference type="RuleBase" id="RU362091"/>
    </source>
</evidence>
<feature type="transmembrane region" description="Helical" evidence="8">
    <location>
        <begin position="511"/>
        <end position="530"/>
    </location>
</feature>
<reference evidence="9 10" key="1">
    <citation type="submission" date="2024-02" db="EMBL/GenBank/DDBJ databases">
        <authorList>
            <person name="Vignale AGUSTIN F."/>
            <person name="Sosa J E."/>
            <person name="Modenutti C."/>
        </authorList>
    </citation>
    <scope>NUCLEOTIDE SEQUENCE [LARGE SCALE GENOMIC DNA]</scope>
</reference>
<keyword evidence="3" id="KW-0813">Transport</keyword>
<dbReference type="Gene3D" id="1.20.1730.10">
    <property type="entry name" value="Sodium/glucose cotransporter"/>
    <property type="match status" value="1"/>
</dbReference>
<dbReference type="InterPro" id="IPR038377">
    <property type="entry name" value="Na/Glc_symporter_sf"/>
</dbReference>
<dbReference type="Pfam" id="PF00474">
    <property type="entry name" value="SSF"/>
    <property type="match status" value="1"/>
</dbReference>
<gene>
    <name evidence="9" type="ORF">ILEXP_LOCUS10493</name>
</gene>
<feature type="transmembrane region" description="Helical" evidence="8">
    <location>
        <begin position="139"/>
        <end position="163"/>
    </location>
</feature>
<sequence length="625" mass="67373">FTSFLIWLEKRYVGSRHTSEWFNTAGRNVKTGLIASVIVSQWTWAATILQSSNVAWEYGISGPFWYASGATIQVLLFGVMAIEIKRKAPHAHTVCEIVKARWGTAAHLVFLAFCFLTNIIVTAMLLLGGSVVVNALTGATFLASYVHSVIVHVVLVIFVYLVYTASSELGSPSILYHRLLEVASKSRSCQEPLSNVGQSCGPVSGNQKGSYLTMLSSGGLVFGIINIVGNFGTVFVDNGYWVSAIAARPSSTHKGYLLGGLVWFAVPFSLATALGLGALALDLPITASEASHGLVPAATAIALMGKGGSVLLLTMIFMAVTSAGSSELIAVSSLCTYDIYRTYINPDATGKQILKVSRAVVLAFGCFMGILAVILNKAGVSLGWMYLAMGVFIGSAVLPIAFMLLWRNANAIGAILGTIIGCILGIITWLSVASVEYGRVNLDTTGRNAPMLAGNLVSILTGGAIHVICSLLWPQDYDWVTTKQITVVEKENSELPAEEFREEKLERAKAWIMKWGVGFTVVIVILWPLLTLPAGQFSKGYFTFWAIIAIAWGTIGSAVIIALPLIESWKTIQTVLLGMFTNDRLMEKLHTIMLAVSEAERIYLLEKEKAKKKEASERVLHSAAA</sequence>
<name>A0ABC8RCW5_9AQUA</name>
<evidence type="ECO:0008006" key="11">
    <source>
        <dbReference type="Google" id="ProtNLM"/>
    </source>
</evidence>
<accession>A0ABC8RCW5</accession>
<keyword evidence="5 8" id="KW-1133">Transmembrane helix</keyword>
<dbReference type="InterPro" id="IPR001734">
    <property type="entry name" value="Na/solute_symporter"/>
</dbReference>
<dbReference type="PANTHER" id="PTHR46154">
    <property type="match status" value="1"/>
</dbReference>
<evidence type="ECO:0000256" key="8">
    <source>
        <dbReference type="SAM" id="Phobius"/>
    </source>
</evidence>
<feature type="transmembrane region" description="Helical" evidence="8">
    <location>
        <begin position="542"/>
        <end position="566"/>
    </location>
</feature>
<evidence type="ECO:0000313" key="9">
    <source>
        <dbReference type="EMBL" id="CAK9142803.1"/>
    </source>
</evidence>
<dbReference type="PROSITE" id="PS50283">
    <property type="entry name" value="NA_SOLUT_SYMP_3"/>
    <property type="match status" value="1"/>
</dbReference>
<feature type="transmembrane region" description="Helical" evidence="8">
    <location>
        <begin position="452"/>
        <end position="473"/>
    </location>
</feature>
<organism evidence="9 10">
    <name type="scientific">Ilex paraguariensis</name>
    <name type="common">yerba mate</name>
    <dbReference type="NCBI Taxonomy" id="185542"/>
    <lineage>
        <taxon>Eukaryota</taxon>
        <taxon>Viridiplantae</taxon>
        <taxon>Streptophyta</taxon>
        <taxon>Embryophyta</taxon>
        <taxon>Tracheophyta</taxon>
        <taxon>Spermatophyta</taxon>
        <taxon>Magnoliopsida</taxon>
        <taxon>eudicotyledons</taxon>
        <taxon>Gunneridae</taxon>
        <taxon>Pentapetalae</taxon>
        <taxon>asterids</taxon>
        <taxon>campanulids</taxon>
        <taxon>Aquifoliales</taxon>
        <taxon>Aquifoliaceae</taxon>
        <taxon>Ilex</taxon>
    </lineage>
</organism>
<comment type="similarity">
    <text evidence="2 7">Belongs to the sodium:solute symporter (SSF) (TC 2.A.21) family.</text>
</comment>
<evidence type="ECO:0000256" key="3">
    <source>
        <dbReference type="ARBA" id="ARBA00022448"/>
    </source>
</evidence>
<dbReference type="PANTHER" id="PTHR46154:SF4">
    <property type="entry name" value="UREA ACTIVE TRANSPORTER"/>
    <property type="match status" value="1"/>
</dbReference>
<feature type="transmembrane region" description="Helical" evidence="8">
    <location>
        <begin position="323"/>
        <end position="340"/>
    </location>
</feature>
<comment type="caution">
    <text evidence="9">The sequence shown here is derived from an EMBL/GenBank/DDBJ whole genome shotgun (WGS) entry which is preliminary data.</text>
</comment>
<evidence type="ECO:0000313" key="10">
    <source>
        <dbReference type="Proteomes" id="UP001642360"/>
    </source>
</evidence>
<dbReference type="CDD" id="cd11476">
    <property type="entry name" value="SLC5sbd_DUR3"/>
    <property type="match status" value="1"/>
</dbReference>
<dbReference type="GO" id="GO:0016020">
    <property type="term" value="C:membrane"/>
    <property type="evidence" value="ECO:0007669"/>
    <property type="project" value="UniProtKB-SubCell"/>
</dbReference>
<feature type="transmembrane region" description="Helical" evidence="8">
    <location>
        <begin position="360"/>
        <end position="378"/>
    </location>
</feature>
<proteinExistence type="inferred from homology"/>
<dbReference type="Proteomes" id="UP001642360">
    <property type="component" value="Unassembled WGS sequence"/>
</dbReference>